<proteinExistence type="predicted"/>
<dbReference type="EMBL" id="JF899325">
    <property type="protein sequence ID" value="AFH58990.1"/>
    <property type="molecule type" value="Genomic_DNA"/>
</dbReference>
<evidence type="ECO:0000313" key="1">
    <source>
        <dbReference type="EMBL" id="ADV91271.1"/>
    </source>
</evidence>
<gene>
    <name evidence="1" type="ORF">Sf39a</name>
</gene>
<reference evidence="2" key="2">
    <citation type="journal article" date="2012" name="J. Invertebr. Pathol.">
        <title>Analysis of a naturally-occurring deletion mutant of Spodoptera frugiperda multiple nucleopolyhedrovirus reveals sf58 as a new per os infectivity factor of lepidopteran-infecting baculoviruses.</title>
        <authorList>
            <person name="Simon O."/>
            <person name="Palma L."/>
            <person name="Williams T."/>
            <person name="Lopez-Ferber M."/>
            <person name="Caballero P."/>
        </authorList>
    </citation>
    <scope>NUCLEOTIDE SEQUENCE</scope>
    <source>
        <strain evidence="2">Nicaraguan</strain>
    </source>
</reference>
<dbReference type="EMBL" id="HM595733">
    <property type="protein sequence ID" value="ADV91271.1"/>
    <property type="molecule type" value="Genomic_DNA"/>
</dbReference>
<sequence length="63" mass="7226">MISSTDAIVIFSNDISTQCLLSAKHFTESKDCIQMMKLWRNKVFNLCFWQSVSRKAKIAIIAL</sequence>
<organismHost>
    <name type="scientific">Lepidoptera</name>
    <name type="common">moths &amp; butterflies</name>
    <dbReference type="NCBI Taxonomy" id="7088"/>
</organismHost>
<reference evidence="1" key="1">
    <citation type="journal article" date="2011" name="J. Invertebr. Pathol.">
        <title>Sequence comparison between three geographically distinct Spodoptera frugiperda multiple nucleopolyhedrovirus isolates: Detecting positively selected genes.</title>
        <authorList>
            <person name="Simon O."/>
            <person name="Palma L."/>
            <person name="Beperet I."/>
            <person name="Munoz D."/>
            <person name="Lopez-Ferber M."/>
            <person name="Caballero P."/>
            <person name="Williams T."/>
        </authorList>
    </citation>
    <scope>NUCLEOTIDE SEQUENCE</scope>
    <source>
        <strain evidence="1">Nicaraguan</strain>
    </source>
</reference>
<protein>
    <submittedName>
        <fullName evidence="1">Uncharacterized protein</fullName>
    </submittedName>
</protein>
<evidence type="ECO:0000313" key="2">
    <source>
        <dbReference type="EMBL" id="AFH58990.1"/>
    </source>
</evidence>
<name>E9L632_NPVSF</name>
<organism evidence="1">
    <name type="scientific">Spodoptera frugiperda nuclear polyhedrosis virus</name>
    <name type="common">SfNPV</name>
    <dbReference type="NCBI Taxonomy" id="10455"/>
    <lineage>
        <taxon>Viruses</taxon>
        <taxon>Viruses incertae sedis</taxon>
        <taxon>Naldaviricetes</taxon>
        <taxon>Lefavirales</taxon>
        <taxon>Baculoviridae</taxon>
        <taxon>Alphabaculovirus</taxon>
        <taxon>Alphabaculovirus spofrugiperdae</taxon>
    </lineage>
</organism>
<accession>E9L632</accession>